<name>A0A3R5U8H0_9CLOT</name>
<dbReference type="InterPro" id="IPR023908">
    <property type="entry name" value="xxxLxxG_rpt"/>
</dbReference>
<feature type="transmembrane region" description="Helical" evidence="5">
    <location>
        <begin position="562"/>
        <end position="586"/>
    </location>
</feature>
<accession>A0A3R5U8H0</accession>
<feature type="transmembrane region" description="Helical" evidence="5">
    <location>
        <begin position="593"/>
        <end position="611"/>
    </location>
</feature>
<dbReference type="PANTHER" id="PTHR43077">
    <property type="entry name" value="TRANSPORT PERMEASE YVFS-RELATED"/>
    <property type="match status" value="1"/>
</dbReference>
<feature type="transmembrane region" description="Helical" evidence="5">
    <location>
        <begin position="491"/>
        <end position="511"/>
    </location>
</feature>
<dbReference type="EMBL" id="CP025746">
    <property type="protein sequence ID" value="QAA31788.1"/>
    <property type="molecule type" value="Genomic_DNA"/>
</dbReference>
<dbReference type="InterPro" id="IPR013525">
    <property type="entry name" value="ABC2_TM"/>
</dbReference>
<evidence type="ECO:0000256" key="5">
    <source>
        <dbReference type="SAM" id="Phobius"/>
    </source>
</evidence>
<gene>
    <name evidence="7" type="ORF">C1I91_09085</name>
</gene>
<keyword evidence="8" id="KW-1185">Reference proteome</keyword>
<dbReference type="Gene3D" id="1.10.287.950">
    <property type="entry name" value="Methyl-accepting chemotaxis protein"/>
    <property type="match status" value="1"/>
</dbReference>
<dbReference type="AlphaFoldDB" id="A0A3R5U8H0"/>
<evidence type="ECO:0000313" key="7">
    <source>
        <dbReference type="EMBL" id="QAA31788.1"/>
    </source>
</evidence>
<keyword evidence="4 5" id="KW-0472">Membrane</keyword>
<dbReference type="NCBIfam" id="TIGR03057">
    <property type="entry name" value="xxxLxxG_by_4"/>
    <property type="match status" value="2"/>
</dbReference>
<evidence type="ECO:0000313" key="8">
    <source>
        <dbReference type="Proteomes" id="UP000286268"/>
    </source>
</evidence>
<dbReference type="NCBIfam" id="TIGR03062">
    <property type="entry name" value="pip_yhgE_Cterm"/>
    <property type="match status" value="1"/>
</dbReference>
<feature type="transmembrane region" description="Helical" evidence="5">
    <location>
        <begin position="649"/>
        <end position="667"/>
    </location>
</feature>
<evidence type="ECO:0000256" key="1">
    <source>
        <dbReference type="ARBA" id="ARBA00004141"/>
    </source>
</evidence>
<evidence type="ECO:0000259" key="6">
    <source>
        <dbReference type="Pfam" id="PF12698"/>
    </source>
</evidence>
<organism evidence="7 8">
    <name type="scientific">Clostridium manihotivorum</name>
    <dbReference type="NCBI Taxonomy" id="2320868"/>
    <lineage>
        <taxon>Bacteria</taxon>
        <taxon>Bacillati</taxon>
        <taxon>Bacillota</taxon>
        <taxon>Clostridia</taxon>
        <taxon>Eubacteriales</taxon>
        <taxon>Clostridiaceae</taxon>
        <taxon>Clostridium</taxon>
    </lineage>
</organism>
<dbReference type="InterPro" id="IPR017501">
    <property type="entry name" value="Phage_infect_YhgE_C"/>
</dbReference>
<protein>
    <submittedName>
        <fullName evidence="7">YhgE/Pip domain-containing protein</fullName>
    </submittedName>
</protein>
<dbReference type="InterPro" id="IPR017500">
    <property type="entry name" value="Phage_infect_YhgE_N"/>
</dbReference>
<keyword evidence="2 5" id="KW-0812">Transmembrane</keyword>
<dbReference type="NCBIfam" id="TIGR03061">
    <property type="entry name" value="pip_yhgE_Nterm"/>
    <property type="match status" value="1"/>
</dbReference>
<sequence length="682" mass="72729">MSEKVNKDRRKTLFKIIVISIVAIIFVPILYSGIYLYAFWDPYGRFYDVPVAFVNLDKKVIKEGKEYNVGKDIEDNLRKNNKVGWRFVSYDEAKKGVSGTKYYALILIPEDFSKNISEAASGNLVKPTVLYEANKGKNFVFAQVSERAAESIKSEVASSIQEQTTKSLAGSLYNVKDSLSEANKGASSLVDGTVKLLNGSNQLDTGLAKAATGAKQLQSGLEKAYTGEAQLTTGVDSLLSGLNKFKGGLTQNSEGINQLVGGAKALSDGMAAVASGTSKANLSQGLTTAADSIAQIKGALNQVASILATSSDPQSIGTAQTILNGLVNTINTKKLEENLRTAAGSASSLTNNLNQLSTAASKVSAGTNTVASTLSTTQSNALSGVNQLIDGANKLKGGSQELSNGLNTAVKKTGELASGLATLNNGTKDLSNGLNSLSDGTVKLRDGLNSGYNTMNNSLKFGIEDISSFVTNPLTLSDVSINTVNYYGEGLAPYFISLSLWLGAMLMNLILSLTKLSKVVQNKYIKTYLGTFIAGSVLVMLQAVILSSVLIAALGLQPTNQFVFYLENMFISVVFFSIMYGVSYAIGVVGTPILFVLFILQLASSGGTFPIETAPGFFRVLSPFFPMTYTVEGLRMIISGINSIRLTQISFFLLTFMLIFLISGFVVNRTFKGLKSIKAEEE</sequence>
<feature type="domain" description="ABC-2 type transporter transmembrane" evidence="6">
    <location>
        <begin position="21"/>
        <end position="662"/>
    </location>
</feature>
<dbReference type="InterPro" id="IPR051328">
    <property type="entry name" value="T7SS_ABC-Transporter"/>
</dbReference>
<dbReference type="RefSeq" id="WP_128212584.1">
    <property type="nucleotide sequence ID" value="NZ_CP025746.1"/>
</dbReference>
<dbReference type="OrthoDB" id="9811483at2"/>
<evidence type="ECO:0000256" key="4">
    <source>
        <dbReference type="ARBA" id="ARBA00023136"/>
    </source>
</evidence>
<reference evidence="7 8" key="1">
    <citation type="submission" date="2018-01" db="EMBL/GenBank/DDBJ databases">
        <title>Genome Sequencing and Assembly of Anaerobacter polyendosporus strain CT4.</title>
        <authorList>
            <person name="Tachaapaikoon C."/>
            <person name="Sutheeworapong S."/>
            <person name="Jenjaroenpun P."/>
            <person name="Wongsurawat T."/>
            <person name="Nookeaw I."/>
            <person name="Cheawchanlertfa P."/>
            <person name="Kosugi A."/>
            <person name="Cheevadhanarak S."/>
            <person name="Ratanakhanokchai K."/>
        </authorList>
    </citation>
    <scope>NUCLEOTIDE SEQUENCE [LARGE SCALE GENOMIC DNA]</scope>
    <source>
        <strain evidence="7 8">CT4</strain>
    </source>
</reference>
<evidence type="ECO:0000256" key="3">
    <source>
        <dbReference type="ARBA" id="ARBA00022989"/>
    </source>
</evidence>
<dbReference type="GO" id="GO:0140359">
    <property type="term" value="F:ABC-type transporter activity"/>
    <property type="evidence" value="ECO:0007669"/>
    <property type="project" value="InterPro"/>
</dbReference>
<dbReference type="GO" id="GO:0016020">
    <property type="term" value="C:membrane"/>
    <property type="evidence" value="ECO:0007669"/>
    <property type="project" value="UniProtKB-SubCell"/>
</dbReference>
<dbReference type="Gene3D" id="3.40.1710.10">
    <property type="entry name" value="abc type-2 transporter like domain"/>
    <property type="match status" value="1"/>
</dbReference>
<feature type="transmembrane region" description="Helical" evidence="5">
    <location>
        <begin position="12"/>
        <end position="40"/>
    </location>
</feature>
<proteinExistence type="predicted"/>
<dbReference type="KEGG" id="cmah:C1I91_09085"/>
<evidence type="ECO:0000256" key="2">
    <source>
        <dbReference type="ARBA" id="ARBA00022692"/>
    </source>
</evidence>
<keyword evidence="3 5" id="KW-1133">Transmembrane helix</keyword>
<dbReference type="PANTHER" id="PTHR43077:SF5">
    <property type="entry name" value="PHAGE INFECTION PROTEIN"/>
    <property type="match status" value="1"/>
</dbReference>
<feature type="transmembrane region" description="Helical" evidence="5">
    <location>
        <begin position="532"/>
        <end position="556"/>
    </location>
</feature>
<dbReference type="Proteomes" id="UP000286268">
    <property type="component" value="Chromosome"/>
</dbReference>
<dbReference type="Pfam" id="PF12698">
    <property type="entry name" value="ABC2_membrane_3"/>
    <property type="match status" value="1"/>
</dbReference>
<comment type="subcellular location">
    <subcellularLocation>
        <location evidence="1">Membrane</location>
        <topology evidence="1">Multi-pass membrane protein</topology>
    </subcellularLocation>
</comment>